<evidence type="ECO:0000256" key="2">
    <source>
        <dbReference type="ARBA" id="ARBA00005189"/>
    </source>
</evidence>
<comment type="pathway">
    <text evidence="2">Lipid metabolism.</text>
</comment>
<dbReference type="PANTHER" id="PTHR31650">
    <property type="entry name" value="O-ACYLTRANSFERASE (WSD1-LIKE) FAMILY PROTEIN"/>
    <property type="match status" value="1"/>
</dbReference>
<evidence type="ECO:0000256" key="8">
    <source>
        <dbReference type="ARBA" id="ARBA00048109"/>
    </source>
</evidence>
<dbReference type="EMBL" id="AP025592">
    <property type="protein sequence ID" value="BDG08727.1"/>
    <property type="molecule type" value="Genomic_DNA"/>
</dbReference>
<evidence type="ECO:0000259" key="10">
    <source>
        <dbReference type="Pfam" id="PF06974"/>
    </source>
</evidence>
<protein>
    <recommendedName>
        <fullName evidence="4">diacylglycerol O-acyltransferase</fullName>
        <ecNumber evidence="4">2.3.1.20</ecNumber>
    </recommendedName>
</protein>
<dbReference type="PANTHER" id="PTHR31650:SF1">
    <property type="entry name" value="WAX ESTER SYNTHASE_DIACYLGLYCEROL ACYLTRANSFERASE 4-RELATED"/>
    <property type="match status" value="1"/>
</dbReference>
<feature type="domain" description="O-acyltransferase WSD1 C-terminal" evidence="10">
    <location>
        <begin position="286"/>
        <end position="425"/>
    </location>
</feature>
<evidence type="ECO:0000256" key="1">
    <source>
        <dbReference type="ARBA" id="ARBA00004771"/>
    </source>
</evidence>
<keyword evidence="7" id="KW-0012">Acyltransferase</keyword>
<evidence type="ECO:0000256" key="4">
    <source>
        <dbReference type="ARBA" id="ARBA00013244"/>
    </source>
</evidence>
<dbReference type="InterPro" id="IPR045034">
    <property type="entry name" value="O-acyltransferase_WSD1-like"/>
</dbReference>
<comment type="pathway">
    <text evidence="1">Glycerolipid metabolism; triacylglycerol biosynthesis.</text>
</comment>
<evidence type="ECO:0000256" key="7">
    <source>
        <dbReference type="ARBA" id="ARBA00023315"/>
    </source>
</evidence>
<keyword evidence="12" id="KW-1185">Reference proteome</keyword>
<organism evidence="11 12">
    <name type="scientific">Anaeromyxobacter paludicola</name>
    <dbReference type="NCBI Taxonomy" id="2918171"/>
    <lineage>
        <taxon>Bacteria</taxon>
        <taxon>Pseudomonadati</taxon>
        <taxon>Myxococcota</taxon>
        <taxon>Myxococcia</taxon>
        <taxon>Myxococcales</taxon>
        <taxon>Cystobacterineae</taxon>
        <taxon>Anaeromyxobacteraceae</taxon>
        <taxon>Anaeromyxobacter</taxon>
    </lineage>
</organism>
<dbReference type="Proteomes" id="UP001162734">
    <property type="component" value="Chromosome"/>
</dbReference>
<feature type="domain" description="O-acyltransferase WSD1-like N-terminal" evidence="9">
    <location>
        <begin position="12"/>
        <end position="197"/>
    </location>
</feature>
<evidence type="ECO:0000256" key="3">
    <source>
        <dbReference type="ARBA" id="ARBA00009587"/>
    </source>
</evidence>
<evidence type="ECO:0000259" key="9">
    <source>
        <dbReference type="Pfam" id="PF03007"/>
    </source>
</evidence>
<evidence type="ECO:0000256" key="5">
    <source>
        <dbReference type="ARBA" id="ARBA00022679"/>
    </source>
</evidence>
<keyword evidence="5" id="KW-0808">Transferase</keyword>
<proteinExistence type="inferred from homology"/>
<comment type="catalytic activity">
    <reaction evidence="8">
        <text>an acyl-CoA + a 1,2-diacyl-sn-glycerol = a triacyl-sn-glycerol + CoA</text>
        <dbReference type="Rhea" id="RHEA:10868"/>
        <dbReference type="ChEBI" id="CHEBI:17815"/>
        <dbReference type="ChEBI" id="CHEBI:57287"/>
        <dbReference type="ChEBI" id="CHEBI:58342"/>
        <dbReference type="ChEBI" id="CHEBI:64615"/>
        <dbReference type="EC" id="2.3.1.20"/>
    </reaction>
</comment>
<gene>
    <name evidence="11" type="ORF">AMPC_18400</name>
</gene>
<dbReference type="InterPro" id="IPR009721">
    <property type="entry name" value="O-acyltransferase_WSD1_C"/>
</dbReference>
<evidence type="ECO:0000256" key="6">
    <source>
        <dbReference type="ARBA" id="ARBA00022798"/>
    </source>
</evidence>
<keyword evidence="6" id="KW-0319">Glycerol metabolism</keyword>
<dbReference type="Pfam" id="PF03007">
    <property type="entry name" value="WS_DGAT_cat"/>
    <property type="match status" value="1"/>
</dbReference>
<evidence type="ECO:0000313" key="12">
    <source>
        <dbReference type="Proteomes" id="UP001162734"/>
    </source>
</evidence>
<sequence>MTAAATHAREPLTALDAAWLHMDRPGNTADVVGLLALSGPLTVSALLRLLEERLLVHRRFRQRVHPELLGPGAWEDDPAFALSRHVILHRLPDGGAALRKLVGSVASEPLPHGGSPWVVHLASTGGRSSLVLKLQHAMGDGFALVGVLLSLCDEALSAGPSPAVPAPPAAVAAAARLAPPELAARSAAALARLAGLAPDPATPLTRPTSGVRRVAWTRGLPVAPLRAAARHAGAGLNDLLVAAVAGGLRRVLAREVAGVDRLSLRALVPVNLRRHFPGTAGEAPLGNRFGLVFLELPVGERAPLARLRAVQARMAELKASLDPVVTAGVLSGLGRCPPALEHVAADFFARRASLVLSSVPGPPVRLHLAGRRIDGAMFCVPHPATLGLGVSLLRYAGEVRLAVRADAAALEHPLALVRAVEQELAGFLAGGARASA</sequence>
<name>A0ABM7XA50_9BACT</name>
<accession>A0ABM7XA50</accession>
<dbReference type="EC" id="2.3.1.20" evidence="4"/>
<reference evidence="12" key="1">
    <citation type="journal article" date="2022" name="Int. J. Syst. Evol. Microbiol.">
        <title>Anaeromyxobacter oryzae sp. nov., Anaeromyxobacter diazotrophicus sp. nov. and Anaeromyxobacter paludicola sp. nov., isolated from paddy soils.</title>
        <authorList>
            <person name="Itoh H."/>
            <person name="Xu Z."/>
            <person name="Mise K."/>
            <person name="Masuda Y."/>
            <person name="Ushijima N."/>
            <person name="Hayakawa C."/>
            <person name="Shiratori Y."/>
            <person name="Senoo K."/>
        </authorList>
    </citation>
    <scope>NUCLEOTIDE SEQUENCE [LARGE SCALE GENOMIC DNA]</scope>
    <source>
        <strain evidence="12">Red630</strain>
    </source>
</reference>
<dbReference type="Pfam" id="PF06974">
    <property type="entry name" value="WS_DGAT_C"/>
    <property type="match status" value="1"/>
</dbReference>
<dbReference type="SUPFAM" id="SSF52777">
    <property type="entry name" value="CoA-dependent acyltransferases"/>
    <property type="match status" value="2"/>
</dbReference>
<dbReference type="InterPro" id="IPR004255">
    <property type="entry name" value="O-acyltransferase_WSD1_N"/>
</dbReference>
<evidence type="ECO:0000313" key="11">
    <source>
        <dbReference type="EMBL" id="BDG08727.1"/>
    </source>
</evidence>
<comment type="similarity">
    <text evidence="3">Belongs to the long-chain O-acyltransferase family.</text>
</comment>
<dbReference type="RefSeq" id="WP_248345930.1">
    <property type="nucleotide sequence ID" value="NZ_AP025592.1"/>
</dbReference>
<dbReference type="Gene3D" id="3.30.559.10">
    <property type="entry name" value="Chloramphenicol acetyltransferase-like domain"/>
    <property type="match status" value="1"/>
</dbReference>
<dbReference type="InterPro" id="IPR023213">
    <property type="entry name" value="CAT-like_dom_sf"/>
</dbReference>